<dbReference type="InterPro" id="IPR050534">
    <property type="entry name" value="Coronavir_polyprotein_1ab"/>
</dbReference>
<feature type="compositionally biased region" description="Polar residues" evidence="6">
    <location>
        <begin position="789"/>
        <end position="798"/>
    </location>
</feature>
<feature type="compositionally biased region" description="Polar residues" evidence="6">
    <location>
        <begin position="8"/>
        <end position="18"/>
    </location>
</feature>
<dbReference type="InterPro" id="IPR041677">
    <property type="entry name" value="DNA2/NAM7_AAA_11"/>
</dbReference>
<dbReference type="PANTHER" id="PTHR43788:SF16">
    <property type="entry name" value="HELICASE WITH ZINC FINGER 2"/>
    <property type="match status" value="1"/>
</dbReference>
<dbReference type="SUPFAM" id="SSF50249">
    <property type="entry name" value="Nucleic acid-binding proteins"/>
    <property type="match status" value="2"/>
</dbReference>
<dbReference type="KEGG" id="aqu:100632129"/>
<evidence type="ECO:0000256" key="1">
    <source>
        <dbReference type="ARBA" id="ARBA00007913"/>
    </source>
</evidence>
<feature type="region of interest" description="Disordered" evidence="6">
    <location>
        <begin position="789"/>
        <end position="868"/>
    </location>
</feature>
<evidence type="ECO:0000256" key="3">
    <source>
        <dbReference type="ARBA" id="ARBA00022801"/>
    </source>
</evidence>
<reference evidence="8" key="2">
    <citation type="submission" date="2024-06" db="UniProtKB">
        <authorList>
            <consortium name="EnsemblMetazoa"/>
        </authorList>
    </citation>
    <scope>IDENTIFICATION</scope>
</reference>
<keyword evidence="4" id="KW-0347">Helicase</keyword>
<dbReference type="InterPro" id="IPR056787">
    <property type="entry name" value="OB_HELZ2"/>
</dbReference>
<keyword evidence="3" id="KW-0378">Hydrolase</keyword>
<comment type="similarity">
    <text evidence="1">Belongs to the DNA2/NAM7 helicase family.</text>
</comment>
<dbReference type="InterPro" id="IPR041679">
    <property type="entry name" value="DNA2/NAM7-like_C"/>
</dbReference>
<feature type="domain" description="RNB" evidence="7">
    <location>
        <begin position="1909"/>
        <end position="2290"/>
    </location>
</feature>
<name>A0AAN0IHL5_AMPQE</name>
<dbReference type="InterPro" id="IPR012340">
    <property type="entry name" value="NA-bd_OB-fold"/>
</dbReference>
<evidence type="ECO:0000313" key="8">
    <source>
        <dbReference type="EnsemblMetazoa" id="XP_003389135.1"/>
    </source>
</evidence>
<dbReference type="Pfam" id="PF00773">
    <property type="entry name" value="RNB"/>
    <property type="match status" value="1"/>
</dbReference>
<dbReference type="EnsemblMetazoa" id="XM_003389087.2">
    <property type="protein sequence ID" value="XP_003389135.1"/>
    <property type="gene ID" value="LOC100632129"/>
</dbReference>
<dbReference type="Pfam" id="PF13087">
    <property type="entry name" value="AAA_12"/>
    <property type="match status" value="3"/>
</dbReference>
<organism evidence="8 9">
    <name type="scientific">Amphimedon queenslandica</name>
    <name type="common">Sponge</name>
    <dbReference type="NCBI Taxonomy" id="400682"/>
    <lineage>
        <taxon>Eukaryota</taxon>
        <taxon>Metazoa</taxon>
        <taxon>Porifera</taxon>
        <taxon>Demospongiae</taxon>
        <taxon>Heteroscleromorpha</taxon>
        <taxon>Haplosclerida</taxon>
        <taxon>Niphatidae</taxon>
        <taxon>Amphimedon</taxon>
    </lineage>
</organism>
<dbReference type="CDD" id="cd18808">
    <property type="entry name" value="SF1_C_Upf1"/>
    <property type="match status" value="3"/>
</dbReference>
<feature type="region of interest" description="Disordered" evidence="6">
    <location>
        <begin position="671"/>
        <end position="714"/>
    </location>
</feature>
<sequence length="3316" mass="376460">NEPDTKSLHSSYRESQPSYDDMKLPITTDHYKAKFTALLYYEEQEHIELLKKKCDGSFALQKWKPPFLRHDEKSYPPHFYCLQGMSSAQIMYATQASDRCVTISIGRRSYVAKILSCNYSHIDDKLYICFKDSIGGQSSLAVNATFNVNHRYFDGLNDGVKRISSKVVRRLIPTPDDFKSPPRDIAIDIERYPYRGIDLDPEQIPALEAILSNQCSAPVLIPGAFGCGKTRLLAVATECFFREHHKTGHRSACRILICCHHQHSADVFMKEYFNKMLLHSWPVKVLRVTSSRYHAEYSNCVSAIDFDLSLYRCETAFLLVTTFGGALTISKQVEPDFFTHILIDEGAQTREPEALSPFLMANKNTRIVIAGDHQQVGPQILVLGKAPQQFGLCVSLLQRLLEKYKSIGDITKRNTPSWNINYRSQADILELPSKLFYNSELRACGRVPYHLKAPYPYVFICSSFTNDIPVDAQCAVEADRLLQAVQLHSDKFKSWDLKDTCIMTPSLKQANLIKKLIRTKFNNLEGVNVITSYQMQGQEYRMLFMSTVESLEPNGRPFDPLKSFCNPALFNTAITRSKSLVVAVGNPLVLLLSEATMDNLKWCWREFISRCLKYETFKSTPSDRAQFEQVKVQFFDMLKCDNTTDVIKLFQKNGYSQDCITKASLLPKAPVLMPPTTPSKMHSAQQSSGWSSGTPPSVSYQPTQDRKQPSSQANQDIPFQNEAAQPWPQLHLLPSPSESKKQLASSPQEAKMHQSPTKQQPHAFSQHLVKQQQYPAVEQEPHLKTEQQYAYTDQQQKSRQPKSTHKTNSLPPSKQTSAKIEPAPQKSLSSKKQKGINTAIQSKLGPPVLQLSPTASSQQQKQSPWKSLEPVVPISLQSTVTASKSSLADIRTSHISSEHSKSLQNPRNINIGSFISNELRETLSSVPNRSTKKATSRNKVPIPEVHTTEKSISMHSFRKHAHCPINEELLAATLTPSNYKEKFHQLLCREEDEHERILRDKCDGLYDLKLSSIDICMNKHFRWYQNKYKLFYTISNTQLDADTIAYAMQASECIVILHLSTGDKHEANILQTRNKNSLYFLLGLTTNPGVKQESNVNVTFILKYSYFDRLHRALDSLPPAVLNRLMPNDPCHFSNVVLNDEDIPPIKCVRDIVKLEYSQRKALKSIMSCEANKAPVLIIGSFGTGKTQLLARAAYQVLQQNRKNRILICAHHQRSADTFMANYFSKMIDSGWRCGKVVRLVPMEYHPPSSCVEYYVTITDIKCSRNELQNISLIVTTFSSSLNLLGVVPKGFFSHILLDEGAQTREPESVAPLCLADGNTQIVIAGDHKQVGPSLLVLGELAIKNGLSLSLLERLHTLYNDDRLSDASSVHSATLLTNFRCHHAILSLPSYLFYDSALITAAEAVTHLHPEAKYPLHFICSDLSEAKEVHSNTDEFEVRLLLQELSKYVKSWPNQWGKMDLSKICVMTTTAHQKIRVIQVLSYDYLNFEDIDVRTVFDIQGCEYEAIFLSTAEPTTREGKSKNPTKTPCSQYVFNTALTRAKSLVVCAGNPFLLMTIEESMGNECSCWKEYIRRCILSKTFLVPSKLQHKADQAIISDKIKMLQEMIFKLSPDLMTNGSFSGKDSILKSFQQALKSIPQYKNCKLKIVQDVHVGEHWNIIDSGSSDIDKKEPNENKKNESEEEGEKEGIFDCELQMKSYRSAIAVPLDQSKEPIVINGLNNRKGAFNNDIVQVEVTVFNSQSASGDDEAVVLRSGRVVKVIKEQHPTRYVCRADQYGLINFYPLDKTAPVIVNLPKISDNLLRYRPKDDQAPMVHDYITVFKEESLSVLPNDQIPCIKELIPFELSQSLLFVVEVLGWNPKYRKALGAVIEAVPRTSNLFFTNHLLSLVYGIHEEDEKVHAPLQAPNETNQLHHYNRAFTIDPPLSKDLDDAVSLTPLPQDGNYELAVLIANVAKHINENHPLDKKAKQRGTSVYGAKQNGASYGIGRVRHMFPSSITSQLSLDYLKKRHALCLPAKVLIEKGVVTSVVSGNPKEAMVTSQVRFTYESAKKVMHNETVDDETRRQVEAFDAASRPSLLMANTLNLLYKIAMYLRIKRLGDAGYCYGQSEEGEETNWQTHLLIEELMIFCNAAIAKYLHEKLPQQTALLRAQMPPLKEEKQNFMELNQNFLAHSLSFKCYLKDSTNEAGSLIMPSTTLQLLIDACSEGDHIQLASILSNNKLYPQLAMAEAMLRLISRKASYVVIEKSKEHICANHSHNSLALPAYTHFTSPIRRYFDLVVQRLVTSLIEGKPIAENSELAKLCSQLNVRNKIAKDFERAENKACITRSCEISLERAEAFVIKSSKKSNDSFELSFTSSHYQCIHSQDTSFSISDLNFHHTIEDGATKSIVWEIVSISLRQSFNLFSHPDVIDMPPATLKAPRCSIAAKMYHYTQGLEEGEPQIHYFNANFAVHDKGITLSPECWLVTHQYLKYQNEDNFKEVKSLILQLQQEANKDKPQSRSDEESVAIKYKIQRPFIANDIVTVWLGKSLKECLPVPAIQLMEIAPTVRVCLQHNKNPSLCFSDIQLQKASRDTAYHSIEQYVELWSKVLIAESANESVKTKNLVFIRHAPLKWKKFTRVDNCVDDPYYLPNDVSLVIPPRNQDSLDFISIKSGDFLCVRYEISDSLNAVYHFVVTKVKRNENKKTKKKDEDVIIRMCAEGDHSCRVTENMYQELKKGNQNCEIQIIPMPDSFHRVYGRLKEALRVGDNWSSLSKTIAVSDTRSIDFNKFTVVKKQSKISLKVFNNNPLAKQLWKGEGGIELNPIQQDSIKRALRNRFQLIQGPPGTGKSETGAHLAYIFSITNKEISKEDPTSFFKSVLYCGPSNKSVDVVHKNLHLLNEKLGSKKLKILRIYGRTHERMDCPDPVFVLTQERAERDDNDGGRVLEEFRNESLHIIIRQNFPEIRATETKLQKLLSQSIIPSSTERKNYKDMITSSEKREIQNNYDVILCTCNETCSQRLLSSKDILAQCIIDESGMATEPETIAASSLCEHVVLIGDHKQLQPVIKYPPAKECGLGTSLFERYANQFERCAESQDPYLITLELQYRMHSFICQGPSSIFYNSKLKADQIVKERRPLTQSIDLFWSRGQQYPVLFLKVYGVEKFTDSKYSKKVDSHSKCNEQEAKAVLKYITKLVMNHDVEHESIAVLTPYGAQKNLVVDMIKNDPVLKTKWKSLRVATIVESQGDEYDIVILTTVRSQKLSEISHKEYIQPDRRWLTENLGFLTDDHQINVGITRARYGLIIIGNDRLLRYDKTWNRLIKFYEDKGCTRMIDF</sequence>
<dbReference type="Gene3D" id="3.40.50.300">
    <property type="entry name" value="P-loop containing nucleotide triphosphate hydrolases"/>
    <property type="match status" value="6"/>
</dbReference>
<dbReference type="GO" id="GO:0004540">
    <property type="term" value="F:RNA nuclease activity"/>
    <property type="evidence" value="ECO:0007669"/>
    <property type="project" value="InterPro"/>
</dbReference>
<keyword evidence="2" id="KW-0547">Nucleotide-binding</keyword>
<feature type="compositionally biased region" description="Low complexity" evidence="6">
    <location>
        <begin position="856"/>
        <end position="867"/>
    </location>
</feature>
<dbReference type="InterPro" id="IPR047187">
    <property type="entry name" value="SF1_C_Upf1"/>
</dbReference>
<feature type="compositionally biased region" description="Polar residues" evidence="6">
    <location>
        <begin position="806"/>
        <end position="818"/>
    </location>
</feature>
<reference evidence="9" key="1">
    <citation type="journal article" date="2010" name="Nature">
        <title>The Amphimedon queenslandica genome and the evolution of animal complexity.</title>
        <authorList>
            <person name="Srivastava M."/>
            <person name="Simakov O."/>
            <person name="Chapman J."/>
            <person name="Fahey B."/>
            <person name="Gauthier M.E."/>
            <person name="Mitros T."/>
            <person name="Richards G.S."/>
            <person name="Conaco C."/>
            <person name="Dacre M."/>
            <person name="Hellsten U."/>
            <person name="Larroux C."/>
            <person name="Putnam N.H."/>
            <person name="Stanke M."/>
            <person name="Adamska M."/>
            <person name="Darling A."/>
            <person name="Degnan S.M."/>
            <person name="Oakley T.H."/>
            <person name="Plachetzki D.C."/>
            <person name="Zhai Y."/>
            <person name="Adamski M."/>
            <person name="Calcino A."/>
            <person name="Cummins S.F."/>
            <person name="Goodstein D.M."/>
            <person name="Harris C."/>
            <person name="Jackson D.J."/>
            <person name="Leys S.P."/>
            <person name="Shu S."/>
            <person name="Woodcroft B.J."/>
            <person name="Vervoort M."/>
            <person name="Kosik K.S."/>
            <person name="Manning G."/>
            <person name="Degnan B.M."/>
            <person name="Rokhsar D.S."/>
        </authorList>
    </citation>
    <scope>NUCLEOTIDE SEQUENCE [LARGE SCALE GENOMIC DNA]</scope>
</reference>
<dbReference type="RefSeq" id="XP_003389135.1">
    <property type="nucleotide sequence ID" value="XM_003389087.2"/>
</dbReference>
<feature type="compositionally biased region" description="Basic and acidic residues" evidence="6">
    <location>
        <begin position="1666"/>
        <end position="1679"/>
    </location>
</feature>
<feature type="compositionally biased region" description="Polar residues" evidence="6">
    <location>
        <begin position="678"/>
        <end position="714"/>
    </location>
</feature>
<evidence type="ECO:0000256" key="2">
    <source>
        <dbReference type="ARBA" id="ARBA00022741"/>
    </source>
</evidence>
<dbReference type="InterPro" id="IPR027417">
    <property type="entry name" value="P-loop_NTPase"/>
</dbReference>
<dbReference type="SUPFAM" id="SSF52540">
    <property type="entry name" value="P-loop containing nucleoside triphosphate hydrolases"/>
    <property type="match status" value="3"/>
</dbReference>
<dbReference type="GO" id="GO:0005524">
    <property type="term" value="F:ATP binding"/>
    <property type="evidence" value="ECO:0007669"/>
    <property type="project" value="UniProtKB-KW"/>
</dbReference>
<feature type="region of interest" description="Disordered" evidence="6">
    <location>
        <begin position="1"/>
        <end position="20"/>
    </location>
</feature>
<dbReference type="InterPro" id="IPR001900">
    <property type="entry name" value="RNase_II/R"/>
</dbReference>
<feature type="compositionally biased region" description="Polar residues" evidence="6">
    <location>
        <begin position="742"/>
        <end position="774"/>
    </location>
</feature>
<dbReference type="PANTHER" id="PTHR43788">
    <property type="entry name" value="DNA2/NAM7 HELICASE FAMILY MEMBER"/>
    <property type="match status" value="1"/>
</dbReference>
<dbReference type="GO" id="GO:0043139">
    <property type="term" value="F:5'-3' DNA helicase activity"/>
    <property type="evidence" value="ECO:0007669"/>
    <property type="project" value="TreeGrafter"/>
</dbReference>
<keyword evidence="5" id="KW-0067">ATP-binding</keyword>
<dbReference type="Pfam" id="PF25049">
    <property type="entry name" value="OB_HELZ2"/>
    <property type="match status" value="1"/>
</dbReference>
<evidence type="ECO:0000259" key="7">
    <source>
        <dbReference type="SMART" id="SM00955"/>
    </source>
</evidence>
<dbReference type="GO" id="GO:0003723">
    <property type="term" value="F:RNA binding"/>
    <property type="evidence" value="ECO:0007669"/>
    <property type="project" value="InterPro"/>
</dbReference>
<proteinExistence type="inferred from homology"/>
<accession>A0AAN0IHL5</accession>
<evidence type="ECO:0000256" key="5">
    <source>
        <dbReference type="ARBA" id="ARBA00022840"/>
    </source>
</evidence>
<evidence type="ECO:0000313" key="9">
    <source>
        <dbReference type="Proteomes" id="UP000007879"/>
    </source>
</evidence>
<feature type="region of interest" description="Disordered" evidence="6">
    <location>
        <begin position="1662"/>
        <end position="1687"/>
    </location>
</feature>
<evidence type="ECO:0000256" key="4">
    <source>
        <dbReference type="ARBA" id="ARBA00022806"/>
    </source>
</evidence>
<feature type="region of interest" description="Disordered" evidence="6">
    <location>
        <begin position="729"/>
        <end position="775"/>
    </location>
</feature>
<dbReference type="Pfam" id="PF13086">
    <property type="entry name" value="AAA_11"/>
    <property type="match status" value="3"/>
</dbReference>
<evidence type="ECO:0000256" key="6">
    <source>
        <dbReference type="SAM" id="MobiDB-lite"/>
    </source>
</evidence>
<dbReference type="GO" id="GO:0016787">
    <property type="term" value="F:hydrolase activity"/>
    <property type="evidence" value="ECO:0007669"/>
    <property type="project" value="UniProtKB-KW"/>
</dbReference>
<dbReference type="Proteomes" id="UP000007879">
    <property type="component" value="Unassembled WGS sequence"/>
</dbReference>
<dbReference type="SMART" id="SM00955">
    <property type="entry name" value="RNB"/>
    <property type="match status" value="1"/>
</dbReference>
<protein>
    <recommendedName>
        <fullName evidence="7">RNB domain-containing protein</fullName>
    </recommendedName>
</protein>
<keyword evidence="9" id="KW-1185">Reference proteome</keyword>
<dbReference type="GeneID" id="100632129"/>